<dbReference type="InterPro" id="IPR000719">
    <property type="entry name" value="Prot_kinase_dom"/>
</dbReference>
<evidence type="ECO:0000256" key="1">
    <source>
        <dbReference type="SAM" id="MobiDB-lite"/>
    </source>
</evidence>
<dbReference type="InterPro" id="IPR008271">
    <property type="entry name" value="Ser/Thr_kinase_AS"/>
</dbReference>
<dbReference type="PROSITE" id="PS50011">
    <property type="entry name" value="PROTEIN_KINASE_DOM"/>
    <property type="match status" value="1"/>
</dbReference>
<dbReference type="Proteomes" id="UP001501231">
    <property type="component" value="Unassembled WGS sequence"/>
</dbReference>
<dbReference type="PANTHER" id="PTHR48011:SF4">
    <property type="entry name" value="MITOGEN-ACTIVATED PROTEIN KINASE KINASE KINASE 19"/>
    <property type="match status" value="1"/>
</dbReference>
<keyword evidence="4" id="KW-1185">Reference proteome</keyword>
<evidence type="ECO:0000313" key="3">
    <source>
        <dbReference type="EMBL" id="GAA2403640.1"/>
    </source>
</evidence>
<dbReference type="PROSITE" id="PS00108">
    <property type="entry name" value="PROTEIN_KINASE_ST"/>
    <property type="match status" value="1"/>
</dbReference>
<dbReference type="SMART" id="SM00220">
    <property type="entry name" value="S_TKc"/>
    <property type="match status" value="1"/>
</dbReference>
<dbReference type="EMBL" id="BAAARW010000003">
    <property type="protein sequence ID" value="GAA2403640.1"/>
    <property type="molecule type" value="Genomic_DNA"/>
</dbReference>
<name>A0ABN3IG30_9ACTN</name>
<dbReference type="Pfam" id="PF00069">
    <property type="entry name" value="Pkinase"/>
    <property type="match status" value="1"/>
</dbReference>
<dbReference type="InterPro" id="IPR011009">
    <property type="entry name" value="Kinase-like_dom_sf"/>
</dbReference>
<evidence type="ECO:0000313" key="4">
    <source>
        <dbReference type="Proteomes" id="UP001501231"/>
    </source>
</evidence>
<dbReference type="InterPro" id="IPR052751">
    <property type="entry name" value="Plant_MAPKKK"/>
</dbReference>
<reference evidence="3 4" key="1">
    <citation type="journal article" date="2019" name="Int. J. Syst. Evol. Microbiol.">
        <title>The Global Catalogue of Microorganisms (GCM) 10K type strain sequencing project: providing services to taxonomists for standard genome sequencing and annotation.</title>
        <authorList>
            <consortium name="The Broad Institute Genomics Platform"/>
            <consortium name="The Broad Institute Genome Sequencing Center for Infectious Disease"/>
            <person name="Wu L."/>
            <person name="Ma J."/>
        </authorList>
    </citation>
    <scope>NUCLEOTIDE SEQUENCE [LARGE SCALE GENOMIC DNA]</scope>
    <source>
        <strain evidence="3 4">JCM 3325</strain>
    </source>
</reference>
<dbReference type="SUPFAM" id="SSF56112">
    <property type="entry name" value="Protein kinase-like (PK-like)"/>
    <property type="match status" value="1"/>
</dbReference>
<dbReference type="Gene3D" id="1.10.510.10">
    <property type="entry name" value="Transferase(Phosphotransferase) domain 1"/>
    <property type="match status" value="1"/>
</dbReference>
<dbReference type="RefSeq" id="WP_344587152.1">
    <property type="nucleotide sequence ID" value="NZ_BAAARW010000003.1"/>
</dbReference>
<evidence type="ECO:0000259" key="2">
    <source>
        <dbReference type="PROSITE" id="PS50011"/>
    </source>
</evidence>
<accession>A0ABN3IG30</accession>
<protein>
    <recommendedName>
        <fullName evidence="2">Protein kinase domain-containing protein</fullName>
    </recommendedName>
</protein>
<feature type="domain" description="Protein kinase" evidence="2">
    <location>
        <begin position="1"/>
        <end position="228"/>
    </location>
</feature>
<sequence>MRAEARALARFSHPHVVTLYDAVREKGTSWLVLEYVPSGSLDRWPTIEPALAARIGAQIADALAALHAEGIVHCDIKPGNIVITENGSAKLTDFGAAYRVEGRETITPNAGIGYTRAFAAPEVVRRRPEPASDVFSLGATVYALVVGEPPRQGDGDRFADVGPLGEVLEAMLRPSRSPSSAIPGSPTRAPSPSPPRSAVPARPSSTATTATSTAATCSCTRARTASLT</sequence>
<feature type="compositionally biased region" description="Low complexity" evidence="1">
    <location>
        <begin position="198"/>
        <end position="228"/>
    </location>
</feature>
<dbReference type="PANTHER" id="PTHR48011">
    <property type="entry name" value="CCR4-NOT TRANSCRIPTIONAL COMPLEX SUBUNIT CAF120-RELATED"/>
    <property type="match status" value="1"/>
</dbReference>
<organism evidence="3 4">
    <name type="scientific">Actinomadura vinacea</name>
    <dbReference type="NCBI Taxonomy" id="115336"/>
    <lineage>
        <taxon>Bacteria</taxon>
        <taxon>Bacillati</taxon>
        <taxon>Actinomycetota</taxon>
        <taxon>Actinomycetes</taxon>
        <taxon>Streptosporangiales</taxon>
        <taxon>Thermomonosporaceae</taxon>
        <taxon>Actinomadura</taxon>
    </lineage>
</organism>
<comment type="caution">
    <text evidence="3">The sequence shown here is derived from an EMBL/GenBank/DDBJ whole genome shotgun (WGS) entry which is preliminary data.</text>
</comment>
<proteinExistence type="predicted"/>
<dbReference type="CDD" id="cd14014">
    <property type="entry name" value="STKc_PknB_like"/>
    <property type="match status" value="1"/>
</dbReference>
<gene>
    <name evidence="3" type="ORF">GCM10010191_09010</name>
</gene>
<feature type="region of interest" description="Disordered" evidence="1">
    <location>
        <begin position="173"/>
        <end position="228"/>
    </location>
</feature>